<dbReference type="OrthoDB" id="428577at2"/>
<keyword evidence="1 5" id="KW-0378">Hydrolase</keyword>
<keyword evidence="6" id="KW-1185">Reference proteome</keyword>
<dbReference type="GO" id="GO:0052757">
    <property type="term" value="F:chondroitin hydrolase activity"/>
    <property type="evidence" value="ECO:0007669"/>
    <property type="project" value="TreeGrafter"/>
</dbReference>
<accession>E4RR84</accession>
<name>E4RR84_LEAB4</name>
<dbReference type="SUPFAM" id="SSF48208">
    <property type="entry name" value="Six-hairpin glycosidases"/>
    <property type="match status" value="1"/>
</dbReference>
<protein>
    <submittedName>
        <fullName evidence="5">Glycosyl hydrolase family 88</fullName>
    </submittedName>
</protein>
<feature type="binding site" evidence="4">
    <location>
        <position position="243"/>
    </location>
    <ligand>
        <name>substrate</name>
    </ligand>
</feature>
<dbReference type="InterPro" id="IPR012341">
    <property type="entry name" value="6hp_glycosidase-like_sf"/>
</dbReference>
<evidence type="ECO:0000256" key="3">
    <source>
        <dbReference type="PIRSR" id="PIRSR610905-1"/>
    </source>
</evidence>
<dbReference type="STRING" id="649349.Lbys_1867"/>
<dbReference type="InterPro" id="IPR052369">
    <property type="entry name" value="UG_Glycosaminoglycan_Hydrolase"/>
</dbReference>
<feature type="binding site" evidence="4">
    <location>
        <position position="111"/>
    </location>
    <ligand>
        <name>substrate</name>
    </ligand>
</feature>
<feature type="binding site" evidence="4">
    <location>
        <position position="171"/>
    </location>
    <ligand>
        <name>substrate</name>
    </ligand>
</feature>
<reference evidence="5 6" key="2">
    <citation type="journal article" date="2011" name="Stand. Genomic Sci.">
        <title>Complete genome sequence of Leadbetterella byssophila type strain (4M15).</title>
        <authorList>
            <person name="Abt B."/>
            <person name="Teshima H."/>
            <person name="Lucas S."/>
            <person name="Lapidus A."/>
            <person name="Del Rio T.G."/>
            <person name="Nolan M."/>
            <person name="Tice H."/>
            <person name="Cheng J.F."/>
            <person name="Pitluck S."/>
            <person name="Liolios K."/>
            <person name="Pagani I."/>
            <person name="Ivanova N."/>
            <person name="Mavromatis K."/>
            <person name="Pati A."/>
            <person name="Tapia R."/>
            <person name="Han C."/>
            <person name="Goodwin L."/>
            <person name="Chen A."/>
            <person name="Palaniappan K."/>
            <person name="Land M."/>
            <person name="Hauser L."/>
            <person name="Chang Y.J."/>
            <person name="Jeffries C.D."/>
            <person name="Rohde M."/>
            <person name="Goker M."/>
            <person name="Tindall B.J."/>
            <person name="Detter J.C."/>
            <person name="Woyke T."/>
            <person name="Bristow J."/>
            <person name="Eisen J.A."/>
            <person name="Markowitz V."/>
            <person name="Hugenholtz P."/>
            <person name="Klenk H.P."/>
            <person name="Kyrpides N.C."/>
        </authorList>
    </citation>
    <scope>NUCLEOTIDE SEQUENCE [LARGE SCALE GENOMIC DNA]</scope>
    <source>
        <strain evidence="6">DSM 17132 / JCM 16389 / KACC 11308 / NBRC 106382 / 4M15</strain>
    </source>
</reference>
<feature type="binding site" evidence="4">
    <location>
        <position position="247"/>
    </location>
    <ligand>
        <name>substrate</name>
    </ligand>
</feature>
<dbReference type="Proteomes" id="UP000007435">
    <property type="component" value="Chromosome"/>
</dbReference>
<feature type="binding site" evidence="4">
    <location>
        <position position="231"/>
    </location>
    <ligand>
        <name>substrate</name>
    </ligand>
</feature>
<dbReference type="EMBL" id="CP002305">
    <property type="protein sequence ID" value="ADQ17570.1"/>
    <property type="molecule type" value="Genomic_DNA"/>
</dbReference>
<dbReference type="AlphaFoldDB" id="E4RR84"/>
<dbReference type="InterPro" id="IPR008928">
    <property type="entry name" value="6-hairpin_glycosidase_sf"/>
</dbReference>
<dbReference type="eggNOG" id="COG4225">
    <property type="taxonomic scope" value="Bacteria"/>
</dbReference>
<dbReference type="GO" id="GO:0000272">
    <property type="term" value="P:polysaccharide catabolic process"/>
    <property type="evidence" value="ECO:0007669"/>
    <property type="project" value="TreeGrafter"/>
</dbReference>
<feature type="active site" description="Nucleophile" evidence="3">
    <location>
        <position position="111"/>
    </location>
</feature>
<proteinExistence type="inferred from homology"/>
<organism evidence="5 6">
    <name type="scientific">Leadbetterella byssophila (strain DSM 17132 / JCM 16389 / KACC 11308 / NBRC 106382 / 4M15)</name>
    <dbReference type="NCBI Taxonomy" id="649349"/>
    <lineage>
        <taxon>Bacteria</taxon>
        <taxon>Pseudomonadati</taxon>
        <taxon>Bacteroidota</taxon>
        <taxon>Cytophagia</taxon>
        <taxon>Cytophagales</taxon>
        <taxon>Leadbetterellaceae</taxon>
        <taxon>Leadbetterella</taxon>
    </lineage>
</organism>
<evidence type="ECO:0000256" key="1">
    <source>
        <dbReference type="ARBA" id="ARBA00022801"/>
    </source>
</evidence>
<dbReference type="PANTHER" id="PTHR36845:SF1">
    <property type="entry name" value="HYDROLASE, PUTATIVE (AFU_ORTHOLOGUE AFUA_7G05090)-RELATED"/>
    <property type="match status" value="1"/>
</dbReference>
<evidence type="ECO:0000313" key="5">
    <source>
        <dbReference type="EMBL" id="ADQ17570.1"/>
    </source>
</evidence>
<evidence type="ECO:0000256" key="2">
    <source>
        <dbReference type="ARBA" id="ARBA00038358"/>
    </source>
</evidence>
<gene>
    <name evidence="5" type="ordered locus">Lbys_1867</name>
</gene>
<comment type="similarity">
    <text evidence="2">Belongs to the glycosyl hydrolase 88 family.</text>
</comment>
<sequence>MKKKIFLFLLSAQISWAQKIDLAETVRFAEYQMSIMVKEAAGKSAGKKVSPRTLDKNGELELVAPGDWTSGFYPGVLWQLYHFTGEQKWKEEAEKATEKLEKEQFNGGTHDMGFKMYCSYGKGWEYTGNESYKQILVQSAKTLITRFNPVVGCIRSWDHNRDKWDYPVIIDNMMNLELLFAATRFTGDSTYYKIAVTHANTTLKNHFRPDGSTYHVIGYDPVTGEVKQRHTHQGYQNESTWARGQAWALYGFTMCYRETGDPAYLKKAVETANWFRKQARWPKDNVPYWDFNAPGNDQPRDASAAAIIASALYELDKYAPKKAKYAAFANDIMKSLDGSYRAPKGEAHGFLLLHSTGHLPHNSEIDVPIIYADYYFLEALGRKKEWGK</sequence>
<dbReference type="Pfam" id="PF07470">
    <property type="entry name" value="Glyco_hydro_88"/>
    <property type="match status" value="1"/>
</dbReference>
<dbReference type="KEGG" id="lby:Lbys_1867"/>
<evidence type="ECO:0000256" key="4">
    <source>
        <dbReference type="PIRSR" id="PIRSR610905-2"/>
    </source>
</evidence>
<dbReference type="RefSeq" id="WP_013408619.1">
    <property type="nucleotide sequence ID" value="NC_014655.1"/>
</dbReference>
<evidence type="ECO:0000313" key="6">
    <source>
        <dbReference type="Proteomes" id="UP000007435"/>
    </source>
</evidence>
<dbReference type="CAZy" id="GH88">
    <property type="family name" value="Glycoside Hydrolase Family 88"/>
</dbReference>
<dbReference type="PANTHER" id="PTHR36845">
    <property type="entry name" value="HYDROLASE, PUTATIVE (AFU_ORTHOLOGUE AFUA_7G05090)-RELATED"/>
    <property type="match status" value="1"/>
</dbReference>
<feature type="active site" description="Proton donor" evidence="3">
    <location>
        <position position="171"/>
    </location>
</feature>
<dbReference type="InterPro" id="IPR010905">
    <property type="entry name" value="Glyco_hydro_88"/>
</dbReference>
<reference key="1">
    <citation type="submission" date="2010-11" db="EMBL/GenBank/DDBJ databases">
        <title>The complete genome of Leadbetterella byssophila DSM 17132.</title>
        <authorList>
            <consortium name="US DOE Joint Genome Institute (JGI-PGF)"/>
            <person name="Lucas S."/>
            <person name="Copeland A."/>
            <person name="Lapidus A."/>
            <person name="Glavina del Rio T."/>
            <person name="Dalin E."/>
            <person name="Tice H."/>
            <person name="Bruce D."/>
            <person name="Goodwin L."/>
            <person name="Pitluck S."/>
            <person name="Kyrpides N."/>
            <person name="Mavromatis K."/>
            <person name="Ivanova N."/>
            <person name="Teshima H."/>
            <person name="Brettin T."/>
            <person name="Detter J.C."/>
            <person name="Han C."/>
            <person name="Tapia R."/>
            <person name="Land M."/>
            <person name="Hauser L."/>
            <person name="Markowitz V."/>
            <person name="Cheng J.-F."/>
            <person name="Hugenholtz P."/>
            <person name="Woyke T."/>
            <person name="Wu D."/>
            <person name="Tindall B."/>
            <person name="Pomrenke H.G."/>
            <person name="Brambilla E."/>
            <person name="Klenk H.-P."/>
            <person name="Eisen J.A."/>
        </authorList>
    </citation>
    <scope>NUCLEOTIDE SEQUENCE [LARGE SCALE GENOMIC DNA]</scope>
    <source>
        <strain>DSM 17132</strain>
    </source>
</reference>
<dbReference type="Gene3D" id="1.50.10.10">
    <property type="match status" value="1"/>
</dbReference>
<dbReference type="HOGENOM" id="CLU_027158_0_0_10"/>